<feature type="transmembrane region" description="Helical" evidence="6">
    <location>
        <begin position="6"/>
        <end position="25"/>
    </location>
</feature>
<keyword evidence="3" id="KW-0378">Hydrolase</keyword>
<sequence>MINLLVLYFTNSLNITFFILLMLLIEPFLKKYFSAICLYRVWVILMIGLLIPIRFEFSKALFYISSPRITVEDKTYESNMPGTQESNENPDAADLSHKQPNNQHSRSIYFFKELLSDMQSLVIQYKYLLLCLIWIIGITLMLVINSIRYFRLIKLLKRYFLPINQTDIQQKIIHCMNSLNNNYSRNINTRFTKYCKINIFKCALISNPMTIGIFRPTILLPDESYTEKDLHFILGHELVHIHRKDSLVKLVRLIVQVLNWYNPFCYVLARHIDDWCEISCDEMVLRKSTKADCLDYGKLLLKCAAALPKQNTVSLMNLYGGKNNMKHRLNFILDHRKKHAGKLLLALSLSVIFTTVIVATGKDVLASDKNVKITGDLTTIQLDEKDKNNTVDNTAVTPDSSDSGNNMAKTNQYDSEVINSEDVSNTDTLRNDVVNYAKQAEGIPYIWGGNDLKTGVDCSGFVQAVYKKVGYDLPRTSEEQEKVSNQVSMDNLLPGDLIFYADSNDNTIGHVGIYIGDNKVIHAKNLRVNVVIEDMNYRPPYSAGRIINN</sequence>
<evidence type="ECO:0000259" key="7">
    <source>
        <dbReference type="PROSITE" id="PS51935"/>
    </source>
</evidence>
<comment type="similarity">
    <text evidence="1">Belongs to the peptidase C40 family.</text>
</comment>
<evidence type="ECO:0000256" key="4">
    <source>
        <dbReference type="ARBA" id="ARBA00022807"/>
    </source>
</evidence>
<dbReference type="Proteomes" id="UP000464314">
    <property type="component" value="Chromosome"/>
</dbReference>
<keyword evidence="8" id="KW-0482">Metalloprotease</keyword>
<dbReference type="GO" id="GO:0008234">
    <property type="term" value="F:cysteine-type peptidase activity"/>
    <property type="evidence" value="ECO:0007669"/>
    <property type="project" value="UniProtKB-KW"/>
</dbReference>
<dbReference type="InterPro" id="IPR051202">
    <property type="entry name" value="Peptidase_C40"/>
</dbReference>
<keyword evidence="6" id="KW-0472">Membrane</keyword>
<dbReference type="Pfam" id="PF00877">
    <property type="entry name" value="NLPC_P60"/>
    <property type="match status" value="1"/>
</dbReference>
<dbReference type="InterPro" id="IPR038765">
    <property type="entry name" value="Papain-like_cys_pep_sf"/>
</dbReference>
<feature type="transmembrane region" description="Helical" evidence="6">
    <location>
        <begin position="127"/>
        <end position="150"/>
    </location>
</feature>
<dbReference type="AlphaFoldDB" id="A0A6P1TKU4"/>
<dbReference type="Gene3D" id="3.90.1720.10">
    <property type="entry name" value="endopeptidase domain like (from Nostoc punctiforme)"/>
    <property type="match status" value="1"/>
</dbReference>
<dbReference type="InterPro" id="IPR008756">
    <property type="entry name" value="Peptidase_M56"/>
</dbReference>
<dbReference type="PANTHER" id="PTHR47053">
    <property type="entry name" value="MUREIN DD-ENDOPEPTIDASE MEPH-RELATED"/>
    <property type="match status" value="1"/>
</dbReference>
<evidence type="ECO:0000313" key="9">
    <source>
        <dbReference type="Proteomes" id="UP000464314"/>
    </source>
</evidence>
<feature type="region of interest" description="Disordered" evidence="5">
    <location>
        <begin position="389"/>
        <end position="424"/>
    </location>
</feature>
<dbReference type="GO" id="GO:0006508">
    <property type="term" value="P:proteolysis"/>
    <property type="evidence" value="ECO:0007669"/>
    <property type="project" value="UniProtKB-KW"/>
</dbReference>
<dbReference type="EMBL" id="CP048000">
    <property type="protein sequence ID" value="QHQ60759.1"/>
    <property type="molecule type" value="Genomic_DNA"/>
</dbReference>
<dbReference type="PANTHER" id="PTHR47053:SF1">
    <property type="entry name" value="MUREIN DD-ENDOPEPTIDASE MEPH-RELATED"/>
    <property type="match status" value="1"/>
</dbReference>
<evidence type="ECO:0000256" key="6">
    <source>
        <dbReference type="SAM" id="Phobius"/>
    </source>
</evidence>
<dbReference type="PROSITE" id="PS51935">
    <property type="entry name" value="NLPC_P60"/>
    <property type="match status" value="1"/>
</dbReference>
<dbReference type="Pfam" id="PF05569">
    <property type="entry name" value="Peptidase_M56"/>
    <property type="match status" value="1"/>
</dbReference>
<reference evidence="8 9" key="1">
    <citation type="submission" date="2020-01" db="EMBL/GenBank/DDBJ databases">
        <title>Genome analysis of Anaerocolumna sp. CBA3638.</title>
        <authorList>
            <person name="Kim J."/>
            <person name="Roh S.W."/>
        </authorList>
    </citation>
    <scope>NUCLEOTIDE SEQUENCE [LARGE SCALE GENOMIC DNA]</scope>
    <source>
        <strain evidence="8 9">CBA3638</strain>
    </source>
</reference>
<dbReference type="KEGG" id="anr:Ana3638_08230"/>
<dbReference type="RefSeq" id="WP_161837591.1">
    <property type="nucleotide sequence ID" value="NZ_CP048000.1"/>
</dbReference>
<dbReference type="SUPFAM" id="SSF54001">
    <property type="entry name" value="Cysteine proteinases"/>
    <property type="match status" value="1"/>
</dbReference>
<evidence type="ECO:0000256" key="5">
    <source>
        <dbReference type="SAM" id="MobiDB-lite"/>
    </source>
</evidence>
<protein>
    <submittedName>
        <fullName evidence="8">M48 family metalloprotease</fullName>
    </submittedName>
</protein>
<keyword evidence="9" id="KW-1185">Reference proteome</keyword>
<keyword evidence="6" id="KW-1133">Transmembrane helix</keyword>
<dbReference type="InterPro" id="IPR000064">
    <property type="entry name" value="NLP_P60_dom"/>
</dbReference>
<name>A0A6P1TKU4_9FIRM</name>
<feature type="compositionally biased region" description="Polar residues" evidence="5">
    <location>
        <begin position="390"/>
        <end position="424"/>
    </location>
</feature>
<keyword evidence="4" id="KW-0788">Thiol protease</keyword>
<keyword evidence="6" id="KW-0812">Transmembrane</keyword>
<dbReference type="CDD" id="cd07341">
    <property type="entry name" value="M56_BlaR1_MecR1_like"/>
    <property type="match status" value="1"/>
</dbReference>
<gene>
    <name evidence="8" type="ORF">Ana3638_08230</name>
</gene>
<feature type="region of interest" description="Disordered" evidence="5">
    <location>
        <begin position="77"/>
        <end position="101"/>
    </location>
</feature>
<keyword evidence="2 8" id="KW-0645">Protease</keyword>
<evidence type="ECO:0000256" key="3">
    <source>
        <dbReference type="ARBA" id="ARBA00022801"/>
    </source>
</evidence>
<feature type="compositionally biased region" description="Polar residues" evidence="5">
    <location>
        <begin position="77"/>
        <end position="89"/>
    </location>
</feature>
<proteinExistence type="inferred from homology"/>
<evidence type="ECO:0000313" key="8">
    <source>
        <dbReference type="EMBL" id="QHQ60759.1"/>
    </source>
</evidence>
<feature type="domain" description="NlpC/P60" evidence="7">
    <location>
        <begin position="427"/>
        <end position="549"/>
    </location>
</feature>
<accession>A0A6P1TKU4</accession>
<dbReference type="GO" id="GO:0008237">
    <property type="term" value="F:metallopeptidase activity"/>
    <property type="evidence" value="ECO:0007669"/>
    <property type="project" value="UniProtKB-KW"/>
</dbReference>
<evidence type="ECO:0000256" key="1">
    <source>
        <dbReference type="ARBA" id="ARBA00007074"/>
    </source>
</evidence>
<organism evidence="8 9">
    <name type="scientific">Anaerocolumna sedimenticola</name>
    <dbReference type="NCBI Taxonomy" id="2696063"/>
    <lineage>
        <taxon>Bacteria</taxon>
        <taxon>Bacillati</taxon>
        <taxon>Bacillota</taxon>
        <taxon>Clostridia</taxon>
        <taxon>Lachnospirales</taxon>
        <taxon>Lachnospiraceae</taxon>
        <taxon>Anaerocolumna</taxon>
    </lineage>
</organism>
<feature type="transmembrane region" description="Helical" evidence="6">
    <location>
        <begin position="37"/>
        <end position="55"/>
    </location>
</feature>
<evidence type="ECO:0000256" key="2">
    <source>
        <dbReference type="ARBA" id="ARBA00022670"/>
    </source>
</evidence>